<reference evidence="2" key="1">
    <citation type="journal article" date="2023" name="G3 (Bethesda)">
        <title>A reference genome for the long-term kleptoplast-retaining sea slug Elysia crispata morphotype clarki.</title>
        <authorList>
            <person name="Eastman K.E."/>
            <person name="Pendleton A.L."/>
            <person name="Shaikh M.A."/>
            <person name="Suttiyut T."/>
            <person name="Ogas R."/>
            <person name="Tomko P."/>
            <person name="Gavelis G."/>
            <person name="Widhalm J.R."/>
            <person name="Wisecaver J.H."/>
        </authorList>
    </citation>
    <scope>NUCLEOTIDE SEQUENCE</scope>
    <source>
        <strain evidence="2">ECLA1</strain>
    </source>
</reference>
<feature type="region of interest" description="Disordered" evidence="1">
    <location>
        <begin position="1"/>
        <end position="44"/>
    </location>
</feature>
<organism evidence="2 3">
    <name type="scientific">Elysia crispata</name>
    <name type="common">lettuce slug</name>
    <dbReference type="NCBI Taxonomy" id="231223"/>
    <lineage>
        <taxon>Eukaryota</taxon>
        <taxon>Metazoa</taxon>
        <taxon>Spiralia</taxon>
        <taxon>Lophotrochozoa</taxon>
        <taxon>Mollusca</taxon>
        <taxon>Gastropoda</taxon>
        <taxon>Heterobranchia</taxon>
        <taxon>Euthyneura</taxon>
        <taxon>Panpulmonata</taxon>
        <taxon>Sacoglossa</taxon>
        <taxon>Placobranchoidea</taxon>
        <taxon>Plakobranchidae</taxon>
        <taxon>Elysia</taxon>
    </lineage>
</organism>
<protein>
    <submittedName>
        <fullName evidence="2">Uncharacterized protein</fullName>
    </submittedName>
</protein>
<gene>
    <name evidence="2" type="ORF">RRG08_015421</name>
</gene>
<name>A0AAE0YI58_9GAST</name>
<dbReference type="Proteomes" id="UP001283361">
    <property type="component" value="Unassembled WGS sequence"/>
</dbReference>
<dbReference type="AlphaFoldDB" id="A0AAE0YI58"/>
<dbReference type="EMBL" id="JAWDGP010006203">
    <property type="protein sequence ID" value="KAK3745633.1"/>
    <property type="molecule type" value="Genomic_DNA"/>
</dbReference>
<evidence type="ECO:0000256" key="1">
    <source>
        <dbReference type="SAM" id="MobiDB-lite"/>
    </source>
</evidence>
<evidence type="ECO:0000313" key="2">
    <source>
        <dbReference type="EMBL" id="KAK3745633.1"/>
    </source>
</evidence>
<keyword evidence="3" id="KW-1185">Reference proteome</keyword>
<accession>A0AAE0YI58</accession>
<comment type="caution">
    <text evidence="2">The sequence shown here is derived from an EMBL/GenBank/DDBJ whole genome shotgun (WGS) entry which is preliminary data.</text>
</comment>
<sequence>MPDTHLATVGLTDDARHSPSDSVGLTDDARHSPSDSVGLTDDARHSPSDIVCCAGLWSETVTRAPGRLATWTALAQVTTQ</sequence>
<proteinExistence type="predicted"/>
<evidence type="ECO:0000313" key="3">
    <source>
        <dbReference type="Proteomes" id="UP001283361"/>
    </source>
</evidence>